<evidence type="ECO:0000256" key="6">
    <source>
        <dbReference type="ARBA" id="ARBA00022912"/>
    </source>
</evidence>
<evidence type="ECO:0000256" key="1">
    <source>
        <dbReference type="ARBA" id="ARBA00011065"/>
    </source>
</evidence>
<dbReference type="InterPro" id="IPR036873">
    <property type="entry name" value="Rhodanese-like_dom_sf"/>
</dbReference>
<evidence type="ECO:0000256" key="4">
    <source>
        <dbReference type="ARBA" id="ARBA00022776"/>
    </source>
</evidence>
<comment type="caution">
    <text evidence="10">The sequence shown here is derived from an EMBL/GenBank/DDBJ whole genome shotgun (WGS) entry which is preliminary data.</text>
</comment>
<organism evidence="10 11">
    <name type="scientific">Coilia grayii</name>
    <name type="common">Gray's grenadier anchovy</name>
    <dbReference type="NCBI Taxonomy" id="363190"/>
    <lineage>
        <taxon>Eukaryota</taxon>
        <taxon>Metazoa</taxon>
        <taxon>Chordata</taxon>
        <taxon>Craniata</taxon>
        <taxon>Vertebrata</taxon>
        <taxon>Euteleostomi</taxon>
        <taxon>Actinopterygii</taxon>
        <taxon>Neopterygii</taxon>
        <taxon>Teleostei</taxon>
        <taxon>Clupei</taxon>
        <taxon>Clupeiformes</taxon>
        <taxon>Clupeoidei</taxon>
        <taxon>Engraulidae</taxon>
        <taxon>Coilinae</taxon>
        <taxon>Coilia</taxon>
    </lineage>
</organism>
<keyword evidence="11" id="KW-1185">Reference proteome</keyword>
<evidence type="ECO:0000256" key="8">
    <source>
        <dbReference type="SAM" id="MobiDB-lite"/>
    </source>
</evidence>
<evidence type="ECO:0000256" key="7">
    <source>
        <dbReference type="ARBA" id="ARBA00023306"/>
    </source>
</evidence>
<dbReference type="Proteomes" id="UP001591681">
    <property type="component" value="Unassembled WGS sequence"/>
</dbReference>
<keyword evidence="7" id="KW-0131">Cell cycle</keyword>
<feature type="domain" description="Rhodanese" evidence="9">
    <location>
        <begin position="213"/>
        <end position="366"/>
    </location>
</feature>
<feature type="compositionally biased region" description="Basic and acidic residues" evidence="8">
    <location>
        <begin position="1"/>
        <end position="11"/>
    </location>
</feature>
<evidence type="ECO:0000256" key="5">
    <source>
        <dbReference type="ARBA" id="ARBA00022801"/>
    </source>
</evidence>
<evidence type="ECO:0000256" key="3">
    <source>
        <dbReference type="ARBA" id="ARBA00022618"/>
    </source>
</evidence>
<evidence type="ECO:0000313" key="11">
    <source>
        <dbReference type="Proteomes" id="UP001591681"/>
    </source>
</evidence>
<accession>A0ABD1JLG8</accession>
<dbReference type="PANTHER" id="PTHR10828">
    <property type="entry name" value="M-PHASE INDUCER PHOSPHATASE DUAL SPECIFICITY PHOSPHATASE CDC25"/>
    <property type="match status" value="1"/>
</dbReference>
<keyword evidence="4" id="KW-0498">Mitosis</keyword>
<keyword evidence="3" id="KW-0132">Cell division</keyword>
<dbReference type="InterPro" id="IPR001763">
    <property type="entry name" value="Rhodanese-like_dom"/>
</dbReference>
<evidence type="ECO:0000256" key="2">
    <source>
        <dbReference type="ARBA" id="ARBA00013064"/>
    </source>
</evidence>
<evidence type="ECO:0000313" key="10">
    <source>
        <dbReference type="EMBL" id="KAL2087021.1"/>
    </source>
</evidence>
<dbReference type="EC" id="3.1.3.48" evidence="2"/>
<evidence type="ECO:0000259" key="9">
    <source>
        <dbReference type="PROSITE" id="PS50206"/>
    </source>
</evidence>
<reference evidence="10 11" key="1">
    <citation type="submission" date="2024-09" db="EMBL/GenBank/DDBJ databases">
        <title>A chromosome-level genome assembly of Gray's grenadier anchovy, Coilia grayii.</title>
        <authorList>
            <person name="Fu Z."/>
        </authorList>
    </citation>
    <scope>NUCLEOTIDE SEQUENCE [LARGE SCALE GENOMIC DNA]</scope>
    <source>
        <strain evidence="10">G4</strain>
        <tissue evidence="10">Muscle</tissue>
    </source>
</reference>
<dbReference type="InterPro" id="IPR000751">
    <property type="entry name" value="MPI_Phosphatase"/>
</dbReference>
<comment type="similarity">
    <text evidence="1">Belongs to the MPI phosphatase family.</text>
</comment>
<feature type="region of interest" description="Disordered" evidence="8">
    <location>
        <begin position="1"/>
        <end position="24"/>
    </location>
</feature>
<dbReference type="Pfam" id="PF00581">
    <property type="entry name" value="Rhodanese"/>
    <property type="match status" value="1"/>
</dbReference>
<gene>
    <name evidence="10" type="ORF">ACEWY4_018080</name>
</gene>
<proteinExistence type="inferred from homology"/>
<dbReference type="SMART" id="SM00450">
    <property type="entry name" value="RHOD"/>
    <property type="match status" value="1"/>
</dbReference>
<dbReference type="PANTHER" id="PTHR10828:SF17">
    <property type="entry name" value="PROTEIN-TYROSINE-PHOSPHATASE"/>
    <property type="match status" value="1"/>
</dbReference>
<dbReference type="SUPFAM" id="SSF52821">
    <property type="entry name" value="Rhodanese/Cell cycle control phosphatase"/>
    <property type="match status" value="1"/>
</dbReference>
<dbReference type="PROSITE" id="PS50206">
    <property type="entry name" value="RHODANESE_3"/>
    <property type="match status" value="1"/>
</dbReference>
<dbReference type="Gene3D" id="3.40.250.10">
    <property type="entry name" value="Rhodanese-like domain"/>
    <property type="match status" value="1"/>
</dbReference>
<dbReference type="AlphaFoldDB" id="A0ABD1JLG8"/>
<dbReference type="PRINTS" id="PR00716">
    <property type="entry name" value="MPIPHPHTASE"/>
</dbReference>
<keyword evidence="6" id="KW-0904">Protein phosphatase</keyword>
<keyword evidence="5" id="KW-0378">Hydrolase</keyword>
<dbReference type="GO" id="GO:0004725">
    <property type="term" value="F:protein tyrosine phosphatase activity"/>
    <property type="evidence" value="ECO:0007669"/>
    <property type="project" value="UniProtKB-EC"/>
</dbReference>
<sequence length="408" mass="45805">MDITPHKRTWDDEMSPQNMSPAGYPSPVSDLSARFYSLRCRDTNVPWSHLQQTPEMHSSPTAAPHIHTRALQLETPTGLGILYLFLCGRLSREYSAAKLRCVRVRLSSRFPDTVNEEVTTLAKKQCSSSPLEVTLSQGNKETIEDDKTLLCLCRVRSKNHPEPFQIPDSAAENQLIGDFSKVHALPIDQVDQDLPCVSANTVAALLNGDFMSTVEDFLIIDCRYPYEYSGGHIKGAVNLHTEAQLQQAFHHGLTQTSPSAGPESVSQPVGPLLGLHCSSPSGGTQTSISTEALAAPLSPMQSTSPRKLVVFHCEMSSERGPRLCKYLRSLDRNLHMSVYPCLYHPEVYLLHGGYKHFFSCFPDLCEPRGYVPMRHLAFREQLKGFRQKRKSARRQRMLFKHHERTCNS</sequence>
<name>A0ABD1JLG8_9TELE</name>
<dbReference type="EMBL" id="JBHFQA010000015">
    <property type="protein sequence ID" value="KAL2087021.1"/>
    <property type="molecule type" value="Genomic_DNA"/>
</dbReference>
<dbReference type="GO" id="GO:0051301">
    <property type="term" value="P:cell division"/>
    <property type="evidence" value="ECO:0007669"/>
    <property type="project" value="UniProtKB-KW"/>
</dbReference>
<protein>
    <recommendedName>
        <fullName evidence="2">protein-tyrosine-phosphatase</fullName>
        <ecNumber evidence="2">3.1.3.48</ecNumber>
    </recommendedName>
</protein>